<evidence type="ECO:0000313" key="6">
    <source>
        <dbReference type="EMBL" id="MEV0710634.1"/>
    </source>
</evidence>
<dbReference type="Gene3D" id="1.10.10.60">
    <property type="entry name" value="Homeodomain-like"/>
    <property type="match status" value="1"/>
</dbReference>
<keyword evidence="3" id="KW-0804">Transcription</keyword>
<evidence type="ECO:0000256" key="1">
    <source>
        <dbReference type="ARBA" id="ARBA00023015"/>
    </source>
</evidence>
<dbReference type="InterPro" id="IPR009057">
    <property type="entry name" value="Homeodomain-like_sf"/>
</dbReference>
<feature type="DNA-binding region" description="H-T-H motif" evidence="4">
    <location>
        <begin position="41"/>
        <end position="60"/>
    </location>
</feature>
<dbReference type="PANTHER" id="PTHR30055:SF234">
    <property type="entry name" value="HTH-TYPE TRANSCRIPTIONAL REGULATOR BETI"/>
    <property type="match status" value="1"/>
</dbReference>
<reference evidence="6 7" key="1">
    <citation type="submission" date="2024-06" db="EMBL/GenBank/DDBJ databases">
        <title>The Natural Products Discovery Center: Release of the First 8490 Sequenced Strains for Exploring Actinobacteria Biosynthetic Diversity.</title>
        <authorList>
            <person name="Kalkreuter E."/>
            <person name="Kautsar S.A."/>
            <person name="Yang D."/>
            <person name="Bader C.D."/>
            <person name="Teijaro C.N."/>
            <person name="Fluegel L."/>
            <person name="Davis C.M."/>
            <person name="Simpson J.R."/>
            <person name="Lauterbach L."/>
            <person name="Steele A.D."/>
            <person name="Gui C."/>
            <person name="Meng S."/>
            <person name="Li G."/>
            <person name="Viehrig K."/>
            <person name="Ye F."/>
            <person name="Su P."/>
            <person name="Kiefer A.F."/>
            <person name="Nichols A."/>
            <person name="Cepeda A.J."/>
            <person name="Yan W."/>
            <person name="Fan B."/>
            <person name="Jiang Y."/>
            <person name="Adhikari A."/>
            <person name="Zheng C.-J."/>
            <person name="Schuster L."/>
            <person name="Cowan T.M."/>
            <person name="Smanski M.J."/>
            <person name="Chevrette M.G."/>
            <person name="De Carvalho L.P.S."/>
            <person name="Shen B."/>
        </authorList>
    </citation>
    <scope>NUCLEOTIDE SEQUENCE [LARGE SCALE GENOMIC DNA]</scope>
    <source>
        <strain evidence="6 7">NPDC050403</strain>
    </source>
</reference>
<sequence>MSDVSVESSAGVWERRKREAMSRIQAVALDLFEEYGYRAVTIERIASEAGVSASSVYRYFGVKEMLVLYDEHDLRILEAIRDSGGGEPMPPGELIAAARLLAPMLIESMLTRETELRLRRRMRYVATIPEIADAQNRQMRDLESQIVALFAERTGGDPNDLRLCVAAATGVWGIMAALNHWTTADFVRPLREVYTEAVDAVVSAIERILL</sequence>
<evidence type="ECO:0000259" key="5">
    <source>
        <dbReference type="PROSITE" id="PS50977"/>
    </source>
</evidence>
<name>A0ABV3FYX2_9NOCA</name>
<dbReference type="PANTHER" id="PTHR30055">
    <property type="entry name" value="HTH-TYPE TRANSCRIPTIONAL REGULATOR RUTR"/>
    <property type="match status" value="1"/>
</dbReference>
<dbReference type="Gene3D" id="1.10.357.10">
    <property type="entry name" value="Tetracycline Repressor, domain 2"/>
    <property type="match status" value="1"/>
</dbReference>
<evidence type="ECO:0000256" key="3">
    <source>
        <dbReference type="ARBA" id="ARBA00023163"/>
    </source>
</evidence>
<keyword evidence="7" id="KW-1185">Reference proteome</keyword>
<dbReference type="Proteomes" id="UP001551695">
    <property type="component" value="Unassembled WGS sequence"/>
</dbReference>
<evidence type="ECO:0000256" key="2">
    <source>
        <dbReference type="ARBA" id="ARBA00023125"/>
    </source>
</evidence>
<gene>
    <name evidence="6" type="ORF">AB0I48_24010</name>
</gene>
<dbReference type="RefSeq" id="WP_109529866.1">
    <property type="nucleotide sequence ID" value="NZ_JBEXKW010000069.1"/>
</dbReference>
<dbReference type="Pfam" id="PF00440">
    <property type="entry name" value="TetR_N"/>
    <property type="match status" value="1"/>
</dbReference>
<protein>
    <submittedName>
        <fullName evidence="6">TetR/AcrR family transcriptional regulator</fullName>
    </submittedName>
</protein>
<dbReference type="PROSITE" id="PS50977">
    <property type="entry name" value="HTH_TETR_2"/>
    <property type="match status" value="1"/>
</dbReference>
<comment type="caution">
    <text evidence="6">The sequence shown here is derived from an EMBL/GenBank/DDBJ whole genome shotgun (WGS) entry which is preliminary data.</text>
</comment>
<keyword evidence="1" id="KW-0805">Transcription regulation</keyword>
<organism evidence="6 7">
    <name type="scientific">Nocardia aurea</name>
    <dbReference type="NCBI Taxonomy" id="2144174"/>
    <lineage>
        <taxon>Bacteria</taxon>
        <taxon>Bacillati</taxon>
        <taxon>Actinomycetota</taxon>
        <taxon>Actinomycetes</taxon>
        <taxon>Mycobacteriales</taxon>
        <taxon>Nocardiaceae</taxon>
        <taxon>Nocardia</taxon>
    </lineage>
</organism>
<feature type="domain" description="HTH tetR-type" evidence="5">
    <location>
        <begin position="18"/>
        <end position="78"/>
    </location>
</feature>
<dbReference type="EMBL" id="JBFAKC010000011">
    <property type="protein sequence ID" value="MEV0710634.1"/>
    <property type="molecule type" value="Genomic_DNA"/>
</dbReference>
<dbReference type="SUPFAM" id="SSF46689">
    <property type="entry name" value="Homeodomain-like"/>
    <property type="match status" value="1"/>
</dbReference>
<dbReference type="Pfam" id="PF17754">
    <property type="entry name" value="TetR_C_14"/>
    <property type="match status" value="1"/>
</dbReference>
<dbReference type="InterPro" id="IPR050109">
    <property type="entry name" value="HTH-type_TetR-like_transc_reg"/>
</dbReference>
<evidence type="ECO:0000256" key="4">
    <source>
        <dbReference type="PROSITE-ProRule" id="PRU00335"/>
    </source>
</evidence>
<proteinExistence type="predicted"/>
<dbReference type="PRINTS" id="PR00455">
    <property type="entry name" value="HTHTETR"/>
</dbReference>
<keyword evidence="2 4" id="KW-0238">DNA-binding</keyword>
<dbReference type="InterPro" id="IPR041347">
    <property type="entry name" value="MftR_C"/>
</dbReference>
<evidence type="ECO:0000313" key="7">
    <source>
        <dbReference type="Proteomes" id="UP001551695"/>
    </source>
</evidence>
<accession>A0ABV3FYX2</accession>
<dbReference type="InterPro" id="IPR001647">
    <property type="entry name" value="HTH_TetR"/>
</dbReference>